<dbReference type="EnsemblMetazoa" id="GPAI019001-RA">
    <property type="protein sequence ID" value="GPAI019001-PA"/>
    <property type="gene ID" value="GPAI019001"/>
</dbReference>
<comment type="similarity">
    <text evidence="2 10">Belongs to the G-protein coupled receptor 1 family.</text>
</comment>
<keyword evidence="4 10" id="KW-0812">Transmembrane</keyword>
<organism evidence="13 14">
    <name type="scientific">Glossina pallidipes</name>
    <name type="common">Tsetse fly</name>
    <dbReference type="NCBI Taxonomy" id="7398"/>
    <lineage>
        <taxon>Eukaryota</taxon>
        <taxon>Metazoa</taxon>
        <taxon>Ecdysozoa</taxon>
        <taxon>Arthropoda</taxon>
        <taxon>Hexapoda</taxon>
        <taxon>Insecta</taxon>
        <taxon>Pterygota</taxon>
        <taxon>Neoptera</taxon>
        <taxon>Endopterygota</taxon>
        <taxon>Diptera</taxon>
        <taxon>Brachycera</taxon>
        <taxon>Muscomorpha</taxon>
        <taxon>Hippoboscoidea</taxon>
        <taxon>Glossinidae</taxon>
        <taxon>Glossina</taxon>
    </lineage>
</organism>
<keyword evidence="14" id="KW-1185">Reference proteome</keyword>
<reference evidence="14" key="1">
    <citation type="submission" date="2014-03" db="EMBL/GenBank/DDBJ databases">
        <authorList>
            <person name="Aksoy S."/>
            <person name="Warren W."/>
            <person name="Wilson R.K."/>
        </authorList>
    </citation>
    <scope>NUCLEOTIDE SEQUENCE [LARGE SCALE GENOMIC DNA]</scope>
    <source>
        <strain evidence="14">IAEA</strain>
    </source>
</reference>
<dbReference type="CDD" id="cd15390">
    <property type="entry name" value="7tmA_TACR"/>
    <property type="match status" value="1"/>
</dbReference>
<dbReference type="SUPFAM" id="SSF81321">
    <property type="entry name" value="Family A G protein-coupled receptor-like"/>
    <property type="match status" value="1"/>
</dbReference>
<feature type="transmembrane region" description="Helical" evidence="11">
    <location>
        <begin position="263"/>
        <end position="286"/>
    </location>
</feature>
<evidence type="ECO:0000313" key="14">
    <source>
        <dbReference type="Proteomes" id="UP000092445"/>
    </source>
</evidence>
<dbReference type="PANTHER" id="PTHR46925">
    <property type="entry name" value="G-PROTEIN COUPLED RECEPTOR TKR-1-RELATED"/>
    <property type="match status" value="1"/>
</dbReference>
<dbReference type="FunFam" id="1.20.1070.10:FF:000291">
    <property type="entry name" value="Predicted protein"/>
    <property type="match status" value="1"/>
</dbReference>
<protein>
    <recommendedName>
        <fullName evidence="12">G-protein coupled receptors family 1 profile domain-containing protein</fullName>
    </recommendedName>
</protein>
<sequence>MTTLYESARTEDHFQISLLDIIATMNWTQSSILAQPLIRAEASSAYEWCNKSLISNDDRTYNCNLGDNLNKISSNFTNDNPTDNISFILPVWRQMLWSLLFASMVFIATSGNLIVVWIVLTTKRMRTVTNYFIVNLSVADAMVSCLNVTFNYIYMLNNDWPFGELYCKISQFIAILTISASVFTLMAISIDRYVAIMKPFKRRRMSKRCNLAIAAVIWIASAIISTPMLLFFTTSHIFTVDGVRTVCYPEWPDGTTNHSRLEYIYNILFMILTYFLPIISMTVTYSRVGFELWGSKAIGEYTPRQVENIKSKRRIVKMMMVVVLIFAVCWLPFHAYFLLTSCYPAITEAPFIQEIYLLIYWLAMSNSMYNPIIYCWMNSRFRFGFKMFFRWCPFMRVGRESLHDQSNMASRYSCSGSPDHNHIKRNDTQRTILYTYPKSPKSRGSFQSVLISFPIFLKLVGFNLLCKKRSVQSSSPQFNVS</sequence>
<keyword evidence="9 10" id="KW-0807">Transducer</keyword>
<dbReference type="InterPro" id="IPR001681">
    <property type="entry name" value="Neurokn_rcpt"/>
</dbReference>
<dbReference type="PRINTS" id="PR00237">
    <property type="entry name" value="GPCRRHODOPSN"/>
</dbReference>
<feature type="transmembrane region" description="Helical" evidence="11">
    <location>
        <begin position="211"/>
        <end position="232"/>
    </location>
</feature>
<evidence type="ECO:0000256" key="5">
    <source>
        <dbReference type="ARBA" id="ARBA00022989"/>
    </source>
</evidence>
<feature type="transmembrane region" description="Helical" evidence="11">
    <location>
        <begin position="358"/>
        <end position="377"/>
    </location>
</feature>
<evidence type="ECO:0000256" key="8">
    <source>
        <dbReference type="ARBA" id="ARBA00023170"/>
    </source>
</evidence>
<dbReference type="PRINTS" id="PR00244">
    <property type="entry name" value="NEUROKININR"/>
</dbReference>
<evidence type="ECO:0000256" key="9">
    <source>
        <dbReference type="ARBA" id="ARBA00023224"/>
    </source>
</evidence>
<feature type="transmembrane region" description="Helical" evidence="11">
    <location>
        <begin position="96"/>
        <end position="120"/>
    </location>
</feature>
<evidence type="ECO:0000256" key="6">
    <source>
        <dbReference type="ARBA" id="ARBA00023040"/>
    </source>
</evidence>
<dbReference type="PANTHER" id="PTHR46925:SF2">
    <property type="entry name" value="G-PROTEIN COUPLED RECEPTOR TKR-1-RELATED"/>
    <property type="match status" value="1"/>
</dbReference>
<evidence type="ECO:0000313" key="13">
    <source>
        <dbReference type="EnsemblMetazoa" id="GPAI019001-PA"/>
    </source>
</evidence>
<name>A0A1A9ZM95_GLOPL</name>
<dbReference type="GO" id="GO:0005886">
    <property type="term" value="C:plasma membrane"/>
    <property type="evidence" value="ECO:0007669"/>
    <property type="project" value="UniProtKB-SubCell"/>
</dbReference>
<keyword evidence="8 10" id="KW-0675">Receptor</keyword>
<evidence type="ECO:0000256" key="7">
    <source>
        <dbReference type="ARBA" id="ARBA00023136"/>
    </source>
</evidence>
<dbReference type="PROSITE" id="PS50262">
    <property type="entry name" value="G_PROTEIN_RECEP_F1_2"/>
    <property type="match status" value="1"/>
</dbReference>
<evidence type="ECO:0000256" key="10">
    <source>
        <dbReference type="RuleBase" id="RU000688"/>
    </source>
</evidence>
<dbReference type="Proteomes" id="UP000092445">
    <property type="component" value="Unassembled WGS sequence"/>
</dbReference>
<dbReference type="InterPro" id="IPR017452">
    <property type="entry name" value="GPCR_Rhodpsn_7TM"/>
</dbReference>
<keyword evidence="3" id="KW-1003">Cell membrane</keyword>
<evidence type="ECO:0000256" key="11">
    <source>
        <dbReference type="SAM" id="Phobius"/>
    </source>
</evidence>
<reference evidence="13" key="2">
    <citation type="submission" date="2020-05" db="UniProtKB">
        <authorList>
            <consortium name="EnsemblMetazoa"/>
        </authorList>
    </citation>
    <scope>IDENTIFICATION</scope>
    <source>
        <strain evidence="13">IAEA</strain>
    </source>
</reference>
<comment type="subcellular location">
    <subcellularLocation>
        <location evidence="1">Cell membrane</location>
        <topology evidence="1">Multi-pass membrane protein</topology>
    </subcellularLocation>
</comment>
<dbReference type="Gene3D" id="1.20.1070.10">
    <property type="entry name" value="Rhodopsin 7-helix transmembrane proteins"/>
    <property type="match status" value="1"/>
</dbReference>
<dbReference type="AlphaFoldDB" id="A0A1A9ZM95"/>
<keyword evidence="6 10" id="KW-0297">G-protein coupled receptor</keyword>
<evidence type="ECO:0000256" key="4">
    <source>
        <dbReference type="ARBA" id="ARBA00022692"/>
    </source>
</evidence>
<dbReference type="VEuPathDB" id="VectorBase:GPAI019001"/>
<feature type="domain" description="G-protein coupled receptors family 1 profile" evidence="12">
    <location>
        <begin position="111"/>
        <end position="374"/>
    </location>
</feature>
<feature type="transmembrane region" description="Helical" evidence="11">
    <location>
        <begin position="169"/>
        <end position="190"/>
    </location>
</feature>
<evidence type="ECO:0000256" key="3">
    <source>
        <dbReference type="ARBA" id="ARBA00022475"/>
    </source>
</evidence>
<evidence type="ECO:0000259" key="12">
    <source>
        <dbReference type="PROSITE" id="PS50262"/>
    </source>
</evidence>
<dbReference type="PROSITE" id="PS00237">
    <property type="entry name" value="G_PROTEIN_RECEP_F1_1"/>
    <property type="match status" value="1"/>
</dbReference>
<evidence type="ECO:0000256" key="1">
    <source>
        <dbReference type="ARBA" id="ARBA00004651"/>
    </source>
</evidence>
<feature type="transmembrane region" description="Helical" evidence="11">
    <location>
        <begin position="132"/>
        <end position="154"/>
    </location>
</feature>
<dbReference type="Pfam" id="PF00001">
    <property type="entry name" value="7tm_1"/>
    <property type="match status" value="1"/>
</dbReference>
<dbReference type="SMART" id="SM01381">
    <property type="entry name" value="7TM_GPCR_Srsx"/>
    <property type="match status" value="1"/>
</dbReference>
<dbReference type="GO" id="GO:0004995">
    <property type="term" value="F:tachykinin receptor activity"/>
    <property type="evidence" value="ECO:0007669"/>
    <property type="project" value="InterPro"/>
</dbReference>
<keyword evidence="5 11" id="KW-1133">Transmembrane helix</keyword>
<dbReference type="InterPro" id="IPR000276">
    <property type="entry name" value="GPCR_Rhodpsn"/>
</dbReference>
<dbReference type="STRING" id="7398.A0A1A9ZM95"/>
<proteinExistence type="inferred from homology"/>
<evidence type="ECO:0000256" key="2">
    <source>
        <dbReference type="ARBA" id="ARBA00010663"/>
    </source>
</evidence>
<feature type="transmembrane region" description="Helical" evidence="11">
    <location>
        <begin position="318"/>
        <end position="338"/>
    </location>
</feature>
<keyword evidence="7 11" id="KW-0472">Membrane</keyword>
<accession>A0A1A9ZM95</accession>